<dbReference type="PROSITE" id="PS51007">
    <property type="entry name" value="CYTC"/>
    <property type="match status" value="1"/>
</dbReference>
<keyword evidence="2 6" id="KW-0349">Heme</keyword>
<keyword evidence="4 7" id="KW-0732">Signal</keyword>
<dbReference type="Proteomes" id="UP000664293">
    <property type="component" value="Unassembled WGS sequence"/>
</dbReference>
<dbReference type="PANTHER" id="PTHR10963:SF55">
    <property type="entry name" value="GLYCOSIDE HYDROLASE FAMILY 16 PROTEIN"/>
    <property type="match status" value="1"/>
</dbReference>
<feature type="domain" description="CBM56" evidence="11">
    <location>
        <begin position="698"/>
        <end position="787"/>
    </location>
</feature>
<dbReference type="CDD" id="cd08023">
    <property type="entry name" value="GH16_laminarinase_like"/>
    <property type="match status" value="1"/>
</dbReference>
<name>A0ABS3E535_9GAMM</name>
<comment type="caution">
    <text evidence="12">The sequence shown here is derived from an EMBL/GenBank/DDBJ whole genome shotgun (WGS) entry which is preliminary data.</text>
</comment>
<dbReference type="InterPro" id="IPR006584">
    <property type="entry name" value="Cellulose-bd_IV"/>
</dbReference>
<dbReference type="Gene3D" id="2.60.120.200">
    <property type="match status" value="1"/>
</dbReference>
<dbReference type="Pfam" id="PF26113">
    <property type="entry name" value="GH16_XgeA"/>
    <property type="match status" value="1"/>
</dbReference>
<reference evidence="12 13" key="1">
    <citation type="submission" date="2020-12" db="EMBL/GenBank/DDBJ databases">
        <title>Oil enriched cultivation method for isolating marine PHA-producing bacteria.</title>
        <authorList>
            <person name="Zheng W."/>
            <person name="Yu S."/>
            <person name="Huang Y."/>
        </authorList>
    </citation>
    <scope>NUCLEOTIDE SEQUENCE [LARGE SCALE GENOMIC DNA]</scope>
    <source>
        <strain evidence="12 13">SN0-2</strain>
    </source>
</reference>
<dbReference type="CDD" id="cd04080">
    <property type="entry name" value="CBM6_cellulase-like"/>
    <property type="match status" value="1"/>
</dbReference>
<dbReference type="Pfam" id="PF22184">
    <property type="entry name" value="CBM_56"/>
    <property type="match status" value="2"/>
</dbReference>
<dbReference type="Pfam" id="PF03422">
    <property type="entry name" value="CBM_6"/>
    <property type="match status" value="1"/>
</dbReference>
<protein>
    <submittedName>
        <fullName evidence="12">Thrombospondin type 3 repeat-containing protein</fullName>
    </submittedName>
</protein>
<feature type="chain" id="PRO_5045876037" evidence="7">
    <location>
        <begin position="33"/>
        <end position="1820"/>
    </location>
</feature>
<dbReference type="InterPro" id="IPR050546">
    <property type="entry name" value="Glycosyl_Hydrlase_16"/>
</dbReference>
<dbReference type="InterPro" id="IPR003367">
    <property type="entry name" value="Thrombospondin_3-like_rpt"/>
</dbReference>
<evidence type="ECO:0000259" key="11">
    <source>
        <dbReference type="PROSITE" id="PS52005"/>
    </source>
</evidence>
<dbReference type="InterPro" id="IPR000757">
    <property type="entry name" value="Beta-glucanase-like"/>
</dbReference>
<dbReference type="SUPFAM" id="SSF49899">
    <property type="entry name" value="Concanavalin A-like lectins/glucanases"/>
    <property type="match status" value="1"/>
</dbReference>
<dbReference type="InterPro" id="IPR009056">
    <property type="entry name" value="Cyt_c-like_dom"/>
</dbReference>
<gene>
    <name evidence="12" type="ORF">JF535_05935</name>
</gene>
<dbReference type="InterPro" id="IPR005297">
    <property type="entry name" value="Lipoprotein_repeat"/>
</dbReference>
<feature type="domain" description="CBM6" evidence="9">
    <location>
        <begin position="538"/>
        <end position="670"/>
    </location>
</feature>
<dbReference type="Gene3D" id="1.10.760.10">
    <property type="entry name" value="Cytochrome c-like domain"/>
    <property type="match status" value="1"/>
</dbReference>
<keyword evidence="3 6" id="KW-0479">Metal-binding</keyword>
<evidence type="ECO:0000256" key="5">
    <source>
        <dbReference type="ARBA" id="ARBA00023004"/>
    </source>
</evidence>
<evidence type="ECO:0000259" key="10">
    <source>
        <dbReference type="PROSITE" id="PS51762"/>
    </source>
</evidence>
<feature type="signal peptide" evidence="7">
    <location>
        <begin position="1"/>
        <end position="32"/>
    </location>
</feature>
<feature type="domain" description="CBM56" evidence="11">
    <location>
        <begin position="886"/>
        <end position="975"/>
    </location>
</feature>
<dbReference type="RefSeq" id="WP_207000330.1">
    <property type="nucleotide sequence ID" value="NZ_JAEKJR010000002.1"/>
</dbReference>
<evidence type="ECO:0000256" key="1">
    <source>
        <dbReference type="ARBA" id="ARBA00006865"/>
    </source>
</evidence>
<dbReference type="InterPro" id="IPR028974">
    <property type="entry name" value="TSP_type-3_rpt"/>
</dbReference>
<dbReference type="Gene3D" id="2.60.120.260">
    <property type="entry name" value="Galactose-binding domain-like"/>
    <property type="match status" value="1"/>
</dbReference>
<dbReference type="InterPro" id="IPR005084">
    <property type="entry name" value="CBM6"/>
</dbReference>
<evidence type="ECO:0000256" key="3">
    <source>
        <dbReference type="ARBA" id="ARBA00022723"/>
    </source>
</evidence>
<dbReference type="SMART" id="SM00606">
    <property type="entry name" value="CBD_IV"/>
    <property type="match status" value="1"/>
</dbReference>
<organism evidence="12 13">
    <name type="scientific">Microbulbifer salipaludis</name>
    <dbReference type="NCBI Taxonomy" id="187980"/>
    <lineage>
        <taxon>Bacteria</taxon>
        <taxon>Pseudomonadati</taxon>
        <taxon>Pseudomonadota</taxon>
        <taxon>Gammaproteobacteria</taxon>
        <taxon>Cellvibrionales</taxon>
        <taxon>Microbulbiferaceae</taxon>
        <taxon>Microbulbifer</taxon>
    </lineage>
</organism>
<dbReference type="SUPFAM" id="SSF46626">
    <property type="entry name" value="Cytochrome c"/>
    <property type="match status" value="1"/>
</dbReference>
<dbReference type="PROSITE" id="PS51175">
    <property type="entry name" value="CBM6"/>
    <property type="match status" value="1"/>
</dbReference>
<dbReference type="Gene3D" id="4.10.1080.10">
    <property type="entry name" value="TSP type-3 repeat"/>
    <property type="match status" value="2"/>
</dbReference>
<dbReference type="SUPFAM" id="SSF103647">
    <property type="entry name" value="TSP type-3 repeat"/>
    <property type="match status" value="4"/>
</dbReference>
<dbReference type="InterPro" id="IPR008979">
    <property type="entry name" value="Galactose-bd-like_sf"/>
</dbReference>
<dbReference type="Pfam" id="PF03640">
    <property type="entry name" value="Lipoprotein_15"/>
    <property type="match status" value="1"/>
</dbReference>
<evidence type="ECO:0000313" key="12">
    <source>
        <dbReference type="EMBL" id="MBN8430392.1"/>
    </source>
</evidence>
<evidence type="ECO:0000259" key="9">
    <source>
        <dbReference type="PROSITE" id="PS51175"/>
    </source>
</evidence>
<feature type="domain" description="GH16" evidence="10">
    <location>
        <begin position="29"/>
        <end position="317"/>
    </location>
</feature>
<dbReference type="InterPro" id="IPR013320">
    <property type="entry name" value="ConA-like_dom_sf"/>
</dbReference>
<dbReference type="SUPFAM" id="SSF49785">
    <property type="entry name" value="Galactose-binding domain-like"/>
    <property type="match status" value="2"/>
</dbReference>
<comment type="similarity">
    <text evidence="1">Belongs to the glycosyl hydrolase 16 family.</text>
</comment>
<dbReference type="PROSITE" id="PS52005">
    <property type="entry name" value="CBM56"/>
    <property type="match status" value="2"/>
</dbReference>
<evidence type="ECO:0000256" key="6">
    <source>
        <dbReference type="PROSITE-ProRule" id="PRU00433"/>
    </source>
</evidence>
<evidence type="ECO:0000256" key="7">
    <source>
        <dbReference type="SAM" id="SignalP"/>
    </source>
</evidence>
<dbReference type="InterPro" id="IPR010538">
    <property type="entry name" value="DHOR"/>
</dbReference>
<dbReference type="EMBL" id="JAEKJR010000002">
    <property type="protein sequence ID" value="MBN8430392.1"/>
    <property type="molecule type" value="Genomic_DNA"/>
</dbReference>
<dbReference type="Pfam" id="PF02412">
    <property type="entry name" value="TSP_3"/>
    <property type="match status" value="8"/>
</dbReference>
<keyword evidence="13" id="KW-1185">Reference proteome</keyword>
<evidence type="ECO:0000256" key="4">
    <source>
        <dbReference type="ARBA" id="ARBA00022729"/>
    </source>
</evidence>
<evidence type="ECO:0000256" key="2">
    <source>
        <dbReference type="ARBA" id="ARBA00022617"/>
    </source>
</evidence>
<dbReference type="PROSITE" id="PS51762">
    <property type="entry name" value="GH16_2"/>
    <property type="match status" value="1"/>
</dbReference>
<feature type="domain" description="Cytochrome c" evidence="8">
    <location>
        <begin position="1672"/>
        <end position="1820"/>
    </location>
</feature>
<proteinExistence type="inferred from homology"/>
<dbReference type="Gene3D" id="2.60.120.430">
    <property type="entry name" value="Galactose-binding lectin"/>
    <property type="match status" value="1"/>
</dbReference>
<dbReference type="InterPro" id="IPR047569">
    <property type="entry name" value="CBM56"/>
</dbReference>
<dbReference type="InterPro" id="IPR036909">
    <property type="entry name" value="Cyt_c-like_dom_sf"/>
</dbReference>
<evidence type="ECO:0000259" key="8">
    <source>
        <dbReference type="PROSITE" id="PS51007"/>
    </source>
</evidence>
<keyword evidence="5 6" id="KW-0408">Iron</keyword>
<dbReference type="PANTHER" id="PTHR10963">
    <property type="entry name" value="GLYCOSYL HYDROLASE-RELATED"/>
    <property type="match status" value="1"/>
</dbReference>
<accession>A0ABS3E535</accession>
<evidence type="ECO:0000313" key="13">
    <source>
        <dbReference type="Proteomes" id="UP000664293"/>
    </source>
</evidence>
<sequence length="1820" mass="191848">MTQKQSNAVRLRSALVFSGCLLAAGVSQVSTAGVDYSDVGEILWEENFNEISASTWNLVEGDGCAYGADLCGWGNQELQWYAAENVAVEDIPGEPGNKALTLTALNESVASSAFTSGKVDSKGKLAIQYGMIETRLRVPQVGTGLWPAAWLLGTSTATWPANGEIDMMEMGHRAQAMVDAGHPGADVNSYVGSNAIFYAEAACSEGNPTCAASTAWQTDNAYVAETPLSDRFVIYRTYWTDTELRFTVVDNGVEHDLYAAPINIGEGMEEFKAPFYLLLNLAVGGNFTDAATAGDVTAPLPGKMYVDYVRVYELSGLGQVTFGGSAPETGDFGVFTDTTPVDGGLEAGVSADIYVWNAASVSAGTEAPFEGSNVIAWDYTTPGAWFGGGIDSRQALDMGNYEDAALNFRIKIPAEVAFKVGIKDTHGNESWVSFPAQTTTHGLVRDGSWGAASIPLAQLRSAELDLTSMQGMFYLASEDESLPTATFSMAVDDIVWAGGAQLPADSDGDGVNDSLDQCASTPAGTVVDASGCPLPTQLRIEAEDYARFFDTTAGNTGGACRNDDVDLEATTDIGGGCNLGYVAAGEWLEYDFALAAGTYRMTSRVASQNGGAGYSLSIDGNSVANGSVPATGGWQSWQSQDLGTLSLDGNHSLRVSIDGGEFNLNWIEFTPVAADTDGDGVADGSDLCPNTPAGVSVDDDGCELQSGAYGVRQTSANTAEFFVNSDYWAIVHYSVNGGAENNVSMVQASGINTYSVTGLQAGDQLTYWFTYNTPTGAVDTYPGEPKGSFTLAAGTTDSDGDGIDDSADQCPGTAQGVAVDSSGCAIPPADSDGDGVADSSDQCPGTAQGVAVDATGCPLPPSDSDGDGVADTNDLCPNTPQGASVDGDGCEVVSQSFGITQIDSSQVRFYVSDAAWAVVHYSINGGAEQNVSMNADGADQILNVGGLAVGDTISYWYTYDSGTGAVDTFPADPKYTFTLTGASDVDGDGVMDSIDQCPMTPPGTPVDASGCPLTTSDSDGDGVVDASDLCPETPTDTAVDTDGCPVAVADSDGDGVADTVDACPNTPAQTPVDAQGCALAPASEEVAVNGNLLVGGADSPLPGYALYVFDNDVGSSSCYDSCASNWPPLLVSDGLASGAAGLGSVQRNDGNWQVTYDGRPLYFYAGDSAAAQTNGDGIGGVWWLAVYNPQTLSVVPLFDATTALEPAIKFDRGDALITRFSDRARDRHAKEDHFQAYDHYLSFYWEDRTAGIEIIDEVANGGDTVRMNVRTEFRLSDTEAENRWFYRGVGTVAEYCDNGVMNVVDQYNYYKERSFNCRENRPIQVGDLLEFEISQFLDPSVPNGRANYYGTTFLYIVGEGLVPWDVGGATPFGGVKDSFKIPESAWLGGDTTIHALTSGETDNHFMQMATNTGYDNAQPFMRGRRVLHTSAIDGVHDEKPLENPPLQDMVGLAGPHYVNDSCASCHERNGRAAPAPVGEPLDKWAFKVADANGNPHPFLGSALQSKARDGAVSEGDVSIAFWTEQDGLRSPNYAFTGITPERFSARIAPNLVGMGLLEAIAESSILTNEDPEDSNGDGISGRANRVLDPETGDLRLGRFGWKAGAVSIRHQLARALNTDMGVMTAVLPQPDCGDSQTDCGTPGAELADEHLRDLTKYIALLGVRPQRDYDNPVVQNGEQLFTSIGCADCHTPTQQTSAFHPLAELRNQTIHPYTDLLLHDMGPGLADNLGEGEANGAEWRTTPLWGLGLSACVTGGVENPTGGQGNEVCTPVHSYLHDGRARTIEEAILWHGGEAQSANTAYQNLSAQDRNAVLEFLKSL</sequence>
<dbReference type="Pfam" id="PF06537">
    <property type="entry name" value="DHOR"/>
    <property type="match status" value="1"/>
</dbReference>